<dbReference type="RefSeq" id="XP_067083040.1">
    <property type="nucleotide sequence ID" value="XM_067226939.1"/>
</dbReference>
<dbReference type="AlphaFoldDB" id="A0A1G4IJR0"/>
<dbReference type="InterPro" id="IPR042277">
    <property type="entry name" value="IST1-like"/>
</dbReference>
<dbReference type="GeneID" id="92378078"/>
<dbReference type="Pfam" id="PF03398">
    <property type="entry name" value="Ist1"/>
    <property type="match status" value="1"/>
</dbReference>
<dbReference type="GO" id="GO:0015031">
    <property type="term" value="P:protein transport"/>
    <property type="evidence" value="ECO:0007669"/>
    <property type="project" value="InterPro"/>
</dbReference>
<dbReference type="Proteomes" id="UP000195570">
    <property type="component" value="Unassembled WGS sequence"/>
</dbReference>
<evidence type="ECO:0000256" key="1">
    <source>
        <dbReference type="ARBA" id="ARBA00005536"/>
    </source>
</evidence>
<comment type="caution">
    <text evidence="2">The sequence shown here is derived from an EMBL/GenBank/DDBJ whole genome shotgun (WGS) entry which is preliminary data.</text>
</comment>
<organism evidence="2 3">
    <name type="scientific">Trypanosoma equiperdum</name>
    <dbReference type="NCBI Taxonomy" id="5694"/>
    <lineage>
        <taxon>Eukaryota</taxon>
        <taxon>Discoba</taxon>
        <taxon>Euglenozoa</taxon>
        <taxon>Kinetoplastea</taxon>
        <taxon>Metakinetoplastina</taxon>
        <taxon>Trypanosomatida</taxon>
        <taxon>Trypanosomatidae</taxon>
        <taxon>Trypanosoma</taxon>
    </lineage>
</organism>
<dbReference type="Gene3D" id="1.20.1260.60">
    <property type="entry name" value="Vacuolar protein sorting-associated protein Ist1"/>
    <property type="match status" value="1"/>
</dbReference>
<dbReference type="PANTHER" id="PTHR12161:SF5">
    <property type="entry name" value="IST1 HOMOLOG"/>
    <property type="match status" value="1"/>
</dbReference>
<accession>A0A1G4IJR0</accession>
<dbReference type="FunFam" id="1.20.1260.60:FF:000002">
    <property type="entry name" value="Vacuolar protein sorting-associated protein IST1"/>
    <property type="match status" value="1"/>
</dbReference>
<reference evidence="2" key="1">
    <citation type="submission" date="2016-09" db="EMBL/GenBank/DDBJ databases">
        <authorList>
            <person name="Hebert L."/>
            <person name="Moumen B."/>
        </authorList>
    </citation>
    <scope>NUCLEOTIDE SEQUENCE [LARGE SCALE GENOMIC DNA]</scope>
    <source>
        <strain evidence="2">OVI</strain>
    </source>
</reference>
<name>A0A1G4IJR0_TRYEQ</name>
<proteinExistence type="inferred from homology"/>
<sequence>MSSFWSKKSTAFNPNKLKANLRMAITRLRMQQNKLVNGIKIQRRQVAELLALQKYESARVRVEQVLRDDVSIEGYEVLALFLDLLSNRVHLITNISDECVSGSGDNRKKGLALCPPELKESITSVLWAAAQLGNVVPELQNVSKCFEAKLGADFVAMSVSNAEFSVNQKIIERLGFNTPSNARCIEYLTNVATEYSIEGYDEQRLLDPSGLVPSVSTTENVGTSLGVDVDTTTLGSVIDPTGVPEGGIIRTPSGFLLPALTQARDELECRLLQLKRG</sequence>
<protein>
    <submittedName>
        <fullName evidence="2">Regulator of Vps4 activity in the MVB pathway, putative</fullName>
    </submittedName>
</protein>
<comment type="similarity">
    <text evidence="1">Belongs to the IST1 family.</text>
</comment>
<evidence type="ECO:0000313" key="2">
    <source>
        <dbReference type="EMBL" id="SCU72561.1"/>
    </source>
</evidence>
<dbReference type="VEuPathDB" id="TriTrypDB:TEOVI_000413800"/>
<gene>
    <name evidence="2" type="ORF">TEOVI_000413800</name>
</gene>
<dbReference type="EMBL" id="CZPT02001883">
    <property type="protein sequence ID" value="SCU72561.1"/>
    <property type="molecule type" value="Genomic_DNA"/>
</dbReference>
<dbReference type="InterPro" id="IPR005061">
    <property type="entry name" value="Ist1"/>
</dbReference>
<evidence type="ECO:0000313" key="3">
    <source>
        <dbReference type="Proteomes" id="UP000195570"/>
    </source>
</evidence>
<dbReference type="PANTHER" id="PTHR12161">
    <property type="entry name" value="IST1 FAMILY MEMBER"/>
    <property type="match status" value="1"/>
</dbReference>
<keyword evidence="3" id="KW-1185">Reference proteome</keyword>